<keyword evidence="3" id="KW-1185">Reference proteome</keyword>
<proteinExistence type="predicted"/>
<feature type="domain" description="PatA-like N-terminal" evidence="1">
    <location>
        <begin position="7"/>
        <end position="103"/>
    </location>
</feature>
<dbReference type="PANTHER" id="PTHR36304:SF4">
    <property type="entry name" value="DUF4388 DOMAIN-CONTAINING PROTEIN"/>
    <property type="match status" value="1"/>
</dbReference>
<accession>A0ABV8A342</accession>
<dbReference type="InterPro" id="IPR025497">
    <property type="entry name" value="PatA-like_N"/>
</dbReference>
<evidence type="ECO:0000259" key="1">
    <source>
        <dbReference type="Pfam" id="PF14332"/>
    </source>
</evidence>
<reference evidence="3" key="1">
    <citation type="journal article" date="2019" name="Int. J. Syst. Evol. Microbiol.">
        <title>The Global Catalogue of Microorganisms (GCM) 10K type strain sequencing project: providing services to taxonomists for standard genome sequencing and annotation.</title>
        <authorList>
            <consortium name="The Broad Institute Genomics Platform"/>
            <consortium name="The Broad Institute Genome Sequencing Center for Infectious Disease"/>
            <person name="Wu L."/>
            <person name="Ma J."/>
        </authorList>
    </citation>
    <scope>NUCLEOTIDE SEQUENCE [LARGE SCALE GENOMIC DNA]</scope>
    <source>
        <strain evidence="3">CCTCC AB 2013263</strain>
    </source>
</reference>
<sequence length="253" mass="28794">MPNTTSSLEHFDFVQLLRMLADSGRTGVLTVDRPDANFEVWLEQGLVRHMQMGRLQGVLAMAALLNDPQGRFQFEEGRQHPNPSLSAGVDTLALEAMSSMPEKNMPFPGPARVTDRDRLDGMDWTEAEQRVLRRIEQQTPISELWKDRMARGLISRLLRLGLLKERRSRVARLTVTVTHEVRGVALVDDLIMRRWKEDLVRHPQLLALRDDAGNTYRFPLRSGPNLGTHLLLPPDLIMQTRLRAGESVLVKPI</sequence>
<dbReference type="PANTHER" id="PTHR36304">
    <property type="entry name" value="DOMAIN GTPASE-ACTIVATING PROTEIN, PUTATIVE-RELATED-RELATED"/>
    <property type="match status" value="1"/>
</dbReference>
<dbReference type="EMBL" id="JBHRZF010000026">
    <property type="protein sequence ID" value="MFC3859709.1"/>
    <property type="molecule type" value="Genomic_DNA"/>
</dbReference>
<organism evidence="2 3">
    <name type="scientific">Deinococcus antarcticus</name>
    <dbReference type="NCBI Taxonomy" id="1298767"/>
    <lineage>
        <taxon>Bacteria</taxon>
        <taxon>Thermotogati</taxon>
        <taxon>Deinococcota</taxon>
        <taxon>Deinococci</taxon>
        <taxon>Deinococcales</taxon>
        <taxon>Deinococcaceae</taxon>
        <taxon>Deinococcus</taxon>
    </lineage>
</organism>
<gene>
    <name evidence="2" type="ORF">ACFOPQ_02890</name>
</gene>
<dbReference type="Pfam" id="PF14332">
    <property type="entry name" value="DUF4388"/>
    <property type="match status" value="1"/>
</dbReference>
<dbReference type="Proteomes" id="UP001595748">
    <property type="component" value="Unassembled WGS sequence"/>
</dbReference>
<evidence type="ECO:0000313" key="3">
    <source>
        <dbReference type="Proteomes" id="UP001595748"/>
    </source>
</evidence>
<dbReference type="RefSeq" id="WP_380075869.1">
    <property type="nucleotide sequence ID" value="NZ_JBHRZF010000026.1"/>
</dbReference>
<comment type="caution">
    <text evidence="2">The sequence shown here is derived from an EMBL/GenBank/DDBJ whole genome shotgun (WGS) entry which is preliminary data.</text>
</comment>
<protein>
    <submittedName>
        <fullName evidence="2">DUF4388 domain-containing protein</fullName>
    </submittedName>
</protein>
<name>A0ABV8A342_9DEIO</name>
<evidence type="ECO:0000313" key="2">
    <source>
        <dbReference type="EMBL" id="MFC3859709.1"/>
    </source>
</evidence>